<reference evidence="3 4" key="1">
    <citation type="submission" date="2013-03" db="EMBL/GenBank/DDBJ databases">
        <title>The Genome Sequence of Exophiala aquamarina CBS 119918.</title>
        <authorList>
            <consortium name="The Broad Institute Genomics Platform"/>
            <person name="Cuomo C."/>
            <person name="de Hoog S."/>
            <person name="Gorbushina A."/>
            <person name="Walker B."/>
            <person name="Young S.K."/>
            <person name="Zeng Q."/>
            <person name="Gargeya S."/>
            <person name="Fitzgerald M."/>
            <person name="Haas B."/>
            <person name="Abouelleil A."/>
            <person name="Allen A.W."/>
            <person name="Alvarado L."/>
            <person name="Arachchi H.M."/>
            <person name="Berlin A.M."/>
            <person name="Chapman S.B."/>
            <person name="Gainer-Dewar J."/>
            <person name="Goldberg J."/>
            <person name="Griggs A."/>
            <person name="Gujja S."/>
            <person name="Hansen M."/>
            <person name="Howarth C."/>
            <person name="Imamovic A."/>
            <person name="Ireland A."/>
            <person name="Larimer J."/>
            <person name="McCowan C."/>
            <person name="Murphy C."/>
            <person name="Pearson M."/>
            <person name="Poon T.W."/>
            <person name="Priest M."/>
            <person name="Roberts A."/>
            <person name="Saif S."/>
            <person name="Shea T."/>
            <person name="Sisk P."/>
            <person name="Sykes S."/>
            <person name="Wortman J."/>
            <person name="Nusbaum C."/>
            <person name="Birren B."/>
        </authorList>
    </citation>
    <scope>NUCLEOTIDE SEQUENCE [LARGE SCALE GENOMIC DNA]</scope>
    <source>
        <strain evidence="3 4">CBS 119918</strain>
    </source>
</reference>
<gene>
    <name evidence="3" type="ORF">A1O9_10341</name>
</gene>
<dbReference type="GO" id="GO:0046872">
    <property type="term" value="F:metal ion binding"/>
    <property type="evidence" value="ECO:0007669"/>
    <property type="project" value="UniProtKB-KW"/>
</dbReference>
<dbReference type="PANTHER" id="PTHR43084:SF1">
    <property type="entry name" value="PERSULFIDE DIOXYGENASE ETHE1, MITOCHONDRIAL"/>
    <property type="match status" value="1"/>
</dbReference>
<dbReference type="Proteomes" id="UP000027920">
    <property type="component" value="Unassembled WGS sequence"/>
</dbReference>
<dbReference type="HOGENOM" id="CLU_030571_6_1_1"/>
<dbReference type="SUPFAM" id="SSF56281">
    <property type="entry name" value="Metallo-hydrolase/oxidoreductase"/>
    <property type="match status" value="1"/>
</dbReference>
<evidence type="ECO:0000313" key="4">
    <source>
        <dbReference type="Proteomes" id="UP000027920"/>
    </source>
</evidence>
<dbReference type="SMART" id="SM00849">
    <property type="entry name" value="Lactamase_B"/>
    <property type="match status" value="1"/>
</dbReference>
<accession>A0A072P0K8</accession>
<dbReference type="GeneID" id="25285245"/>
<sequence length="323" mass="35814">MATKTTKHQPSMTTTTANEPQIHTVFEPVTGTWQYVVADPDTKEAVIIDSVLDYDKEAGMISTKSADQLSKVVSDHGYTITRILDTHAHADHLTASRYLQNVLAQRQPARSRPQVCIGRRILDVQERMREIYNIPQEDIHEAFDYTFDDDETFAIGGIEARVIHLPGHTPDHIGYVIGSNVFTGDSMFNPDVGSARCDFPGGSATELYNSMQKLLDLPGHFKLYTGHDYPPETREGPVGAHGTKAVPFTTVKTQSEENKHVKRGTKKEEFVKWRSDRDQGLAAPKLLQQSMQVNVRGGKLPAASSDGFRFVNVPPDVAQVRGG</sequence>
<dbReference type="AlphaFoldDB" id="A0A072P0K8"/>
<dbReference type="GO" id="GO:0050313">
    <property type="term" value="F:sulfur dioxygenase activity"/>
    <property type="evidence" value="ECO:0007669"/>
    <property type="project" value="InterPro"/>
</dbReference>
<organism evidence="3 4">
    <name type="scientific">Exophiala aquamarina CBS 119918</name>
    <dbReference type="NCBI Taxonomy" id="1182545"/>
    <lineage>
        <taxon>Eukaryota</taxon>
        <taxon>Fungi</taxon>
        <taxon>Dikarya</taxon>
        <taxon>Ascomycota</taxon>
        <taxon>Pezizomycotina</taxon>
        <taxon>Eurotiomycetes</taxon>
        <taxon>Chaetothyriomycetidae</taxon>
        <taxon>Chaetothyriales</taxon>
        <taxon>Herpotrichiellaceae</taxon>
        <taxon>Exophiala</taxon>
    </lineage>
</organism>
<dbReference type="OrthoDB" id="449487at2759"/>
<protein>
    <recommendedName>
        <fullName evidence="2">Metallo-beta-lactamase domain-containing protein</fullName>
    </recommendedName>
</protein>
<proteinExistence type="predicted"/>
<dbReference type="EMBL" id="AMGV01000013">
    <property type="protein sequence ID" value="KEF53366.1"/>
    <property type="molecule type" value="Genomic_DNA"/>
</dbReference>
<keyword evidence="4" id="KW-1185">Reference proteome</keyword>
<dbReference type="Gene3D" id="3.60.15.10">
    <property type="entry name" value="Ribonuclease Z/Hydroxyacylglutathione hydrolase-like"/>
    <property type="match status" value="1"/>
</dbReference>
<dbReference type="VEuPathDB" id="FungiDB:A1O9_10341"/>
<evidence type="ECO:0000313" key="3">
    <source>
        <dbReference type="EMBL" id="KEF53366.1"/>
    </source>
</evidence>
<dbReference type="RefSeq" id="XP_013255956.1">
    <property type="nucleotide sequence ID" value="XM_013400502.1"/>
</dbReference>
<dbReference type="InterPro" id="IPR044528">
    <property type="entry name" value="POD-like_MBL-fold"/>
</dbReference>
<dbReference type="Pfam" id="PF00753">
    <property type="entry name" value="Lactamase_B"/>
    <property type="match status" value="1"/>
</dbReference>
<keyword evidence="1" id="KW-0479">Metal-binding</keyword>
<dbReference type="STRING" id="1182545.A0A072P0K8"/>
<dbReference type="GO" id="GO:0006749">
    <property type="term" value="P:glutathione metabolic process"/>
    <property type="evidence" value="ECO:0007669"/>
    <property type="project" value="InterPro"/>
</dbReference>
<dbReference type="InterPro" id="IPR001279">
    <property type="entry name" value="Metallo-B-lactamas"/>
</dbReference>
<dbReference type="InterPro" id="IPR051682">
    <property type="entry name" value="Mito_Persulfide_Diox"/>
</dbReference>
<dbReference type="CDD" id="cd07724">
    <property type="entry name" value="POD-like_MBL-fold"/>
    <property type="match status" value="1"/>
</dbReference>
<evidence type="ECO:0000259" key="2">
    <source>
        <dbReference type="SMART" id="SM00849"/>
    </source>
</evidence>
<evidence type="ECO:0000256" key="1">
    <source>
        <dbReference type="ARBA" id="ARBA00022723"/>
    </source>
</evidence>
<dbReference type="InterPro" id="IPR036866">
    <property type="entry name" value="RibonucZ/Hydroxyglut_hydro"/>
</dbReference>
<dbReference type="PANTHER" id="PTHR43084">
    <property type="entry name" value="PERSULFIDE DIOXYGENASE ETHE1"/>
    <property type="match status" value="1"/>
</dbReference>
<comment type="caution">
    <text evidence="3">The sequence shown here is derived from an EMBL/GenBank/DDBJ whole genome shotgun (WGS) entry which is preliminary data.</text>
</comment>
<name>A0A072P0K8_9EURO</name>
<feature type="domain" description="Metallo-beta-lactamase" evidence="2">
    <location>
        <begin position="31"/>
        <end position="227"/>
    </location>
</feature>
<dbReference type="GO" id="GO:0070813">
    <property type="term" value="P:hydrogen sulfide metabolic process"/>
    <property type="evidence" value="ECO:0007669"/>
    <property type="project" value="TreeGrafter"/>
</dbReference>